<proteinExistence type="predicted"/>
<comment type="caution">
    <text evidence="1">The sequence shown here is derived from an EMBL/GenBank/DDBJ whole genome shotgun (WGS) entry which is preliminary data.</text>
</comment>
<reference evidence="1" key="1">
    <citation type="journal article" date="2021" name="PeerJ">
        <title>Extensive microbial diversity within the chicken gut microbiome revealed by metagenomics and culture.</title>
        <authorList>
            <person name="Gilroy R."/>
            <person name="Ravi A."/>
            <person name="Getino M."/>
            <person name="Pursley I."/>
            <person name="Horton D.L."/>
            <person name="Alikhan N.F."/>
            <person name="Baker D."/>
            <person name="Gharbi K."/>
            <person name="Hall N."/>
            <person name="Watson M."/>
            <person name="Adriaenssens E.M."/>
            <person name="Foster-Nyarko E."/>
            <person name="Jarju S."/>
            <person name="Secka A."/>
            <person name="Antonio M."/>
            <person name="Oren A."/>
            <person name="Chaudhuri R.R."/>
            <person name="La Ragione R."/>
            <person name="Hildebrand F."/>
            <person name="Pallen M.J."/>
        </authorList>
    </citation>
    <scope>NUCLEOTIDE SEQUENCE</scope>
    <source>
        <strain evidence="1">ChiBcolR8-3208</strain>
    </source>
</reference>
<sequence>MAARSDAWFRRVGTVSLTTSGGNQVQGFGAVLPWREERADLWGERPHALGRLPGPLYQFVGSFPQLLEAQGAQLTQGEERYRVLGAQEVTLGGRRLFERALLERWVEV</sequence>
<organism evidence="1 2">
    <name type="scientific">Candidatus Acutalibacter ornithocaccae</name>
    <dbReference type="NCBI Taxonomy" id="2838416"/>
    <lineage>
        <taxon>Bacteria</taxon>
        <taxon>Bacillati</taxon>
        <taxon>Bacillota</taxon>
        <taxon>Clostridia</taxon>
        <taxon>Eubacteriales</taxon>
        <taxon>Acutalibacteraceae</taxon>
        <taxon>Acutalibacter</taxon>
    </lineage>
</organism>
<evidence type="ECO:0000313" key="1">
    <source>
        <dbReference type="EMBL" id="HJB38323.1"/>
    </source>
</evidence>
<dbReference type="AlphaFoldDB" id="A0A9D2LZU9"/>
<evidence type="ECO:0000313" key="2">
    <source>
        <dbReference type="Proteomes" id="UP000824214"/>
    </source>
</evidence>
<gene>
    <name evidence="1" type="ORF">H9942_09710</name>
</gene>
<protein>
    <submittedName>
        <fullName evidence="1">Uncharacterized protein</fullName>
    </submittedName>
</protein>
<dbReference type="Proteomes" id="UP000824214">
    <property type="component" value="Unassembled WGS sequence"/>
</dbReference>
<name>A0A9D2LZU9_9FIRM</name>
<dbReference type="EMBL" id="DWXZ01000208">
    <property type="protein sequence ID" value="HJB38323.1"/>
    <property type="molecule type" value="Genomic_DNA"/>
</dbReference>
<reference evidence="1" key="2">
    <citation type="submission" date="2021-04" db="EMBL/GenBank/DDBJ databases">
        <authorList>
            <person name="Gilroy R."/>
        </authorList>
    </citation>
    <scope>NUCLEOTIDE SEQUENCE</scope>
    <source>
        <strain evidence="1">ChiBcolR8-3208</strain>
    </source>
</reference>
<accession>A0A9D2LZU9</accession>